<dbReference type="PROSITE" id="PS51194">
    <property type="entry name" value="HELICASE_CTER"/>
    <property type="match status" value="1"/>
</dbReference>
<evidence type="ECO:0000256" key="4">
    <source>
        <dbReference type="ARBA" id="ARBA00034617"/>
    </source>
</evidence>
<evidence type="ECO:0000256" key="5">
    <source>
        <dbReference type="ARBA" id="ARBA00034808"/>
    </source>
</evidence>
<dbReference type="GO" id="GO:0003676">
    <property type="term" value="F:nucleic acid binding"/>
    <property type="evidence" value="ECO:0007669"/>
    <property type="project" value="InterPro"/>
</dbReference>
<dbReference type="SMART" id="SM00490">
    <property type="entry name" value="HELICc"/>
    <property type="match status" value="1"/>
</dbReference>
<dbReference type="InterPro" id="IPR001650">
    <property type="entry name" value="Helicase_C-like"/>
</dbReference>
<evidence type="ECO:0000259" key="7">
    <source>
        <dbReference type="PROSITE" id="PS51192"/>
    </source>
</evidence>
<dbReference type="EC" id="5.6.2.4" evidence="5"/>
<comment type="similarity">
    <text evidence="1">Belongs to the helicase family. RecQ subfamily.</text>
</comment>
<dbReference type="GO" id="GO:0005524">
    <property type="term" value="F:ATP binding"/>
    <property type="evidence" value="ECO:0007669"/>
    <property type="project" value="UniProtKB-KW"/>
</dbReference>
<dbReference type="Pfam" id="PF00271">
    <property type="entry name" value="Helicase_C"/>
    <property type="match status" value="1"/>
</dbReference>
<dbReference type="PROSITE" id="PS51192">
    <property type="entry name" value="HELICASE_ATP_BIND_1"/>
    <property type="match status" value="1"/>
</dbReference>
<evidence type="ECO:0000256" key="3">
    <source>
        <dbReference type="ARBA" id="ARBA00022840"/>
    </source>
</evidence>
<dbReference type="InterPro" id="IPR014001">
    <property type="entry name" value="Helicase_ATP-bd"/>
</dbReference>
<evidence type="ECO:0000259" key="8">
    <source>
        <dbReference type="PROSITE" id="PS51194"/>
    </source>
</evidence>
<dbReference type="GO" id="GO:0005694">
    <property type="term" value="C:chromosome"/>
    <property type="evidence" value="ECO:0007669"/>
    <property type="project" value="TreeGrafter"/>
</dbReference>
<organism evidence="9 10">
    <name type="scientific">Agaricus bisporus var. burnettii</name>
    <dbReference type="NCBI Taxonomy" id="192524"/>
    <lineage>
        <taxon>Eukaryota</taxon>
        <taxon>Fungi</taxon>
        <taxon>Dikarya</taxon>
        <taxon>Basidiomycota</taxon>
        <taxon>Agaricomycotina</taxon>
        <taxon>Agaricomycetes</taxon>
        <taxon>Agaricomycetidae</taxon>
        <taxon>Agaricales</taxon>
        <taxon>Agaricineae</taxon>
        <taxon>Agaricaceae</taxon>
        <taxon>Agaricus</taxon>
    </lineage>
</organism>
<protein>
    <recommendedName>
        <fullName evidence="5">DNA 3'-5' helicase</fullName>
        <ecNumber evidence="5">5.6.2.4</ecNumber>
    </recommendedName>
</protein>
<dbReference type="Proteomes" id="UP000629468">
    <property type="component" value="Unassembled WGS sequence"/>
</dbReference>
<dbReference type="Pfam" id="PF00270">
    <property type="entry name" value="DEAD"/>
    <property type="match status" value="1"/>
</dbReference>
<comment type="caution">
    <text evidence="9">The sequence shown here is derived from an EMBL/GenBank/DDBJ whole genome shotgun (WGS) entry which is preliminary data.</text>
</comment>
<dbReference type="Pfam" id="PF12013">
    <property type="entry name" value="OrsD"/>
    <property type="match status" value="1"/>
</dbReference>
<evidence type="ECO:0000313" key="9">
    <source>
        <dbReference type="EMBL" id="KAF7783355.1"/>
    </source>
</evidence>
<keyword evidence="3" id="KW-0067">ATP-binding</keyword>
<feature type="compositionally biased region" description="Polar residues" evidence="6">
    <location>
        <begin position="102"/>
        <end position="117"/>
    </location>
</feature>
<dbReference type="Gene3D" id="3.40.50.300">
    <property type="entry name" value="P-loop containing nucleotide triphosphate hydrolases"/>
    <property type="match status" value="2"/>
</dbReference>
<dbReference type="EMBL" id="JABXXO010000003">
    <property type="protein sequence ID" value="KAF7783355.1"/>
    <property type="molecule type" value="Genomic_DNA"/>
</dbReference>
<evidence type="ECO:0000256" key="2">
    <source>
        <dbReference type="ARBA" id="ARBA00022741"/>
    </source>
</evidence>
<proteinExistence type="inferred from homology"/>
<dbReference type="SUPFAM" id="SSF52540">
    <property type="entry name" value="P-loop containing nucleoside triphosphate hydrolases"/>
    <property type="match status" value="1"/>
</dbReference>
<dbReference type="GO" id="GO:0005737">
    <property type="term" value="C:cytoplasm"/>
    <property type="evidence" value="ECO:0007669"/>
    <property type="project" value="TreeGrafter"/>
</dbReference>
<feature type="region of interest" description="Disordered" evidence="6">
    <location>
        <begin position="1"/>
        <end position="23"/>
    </location>
</feature>
<reference evidence="9 10" key="1">
    <citation type="journal article" name="Sci. Rep.">
        <title>Telomere-to-telomere assembled and centromere annotated genomes of the two main subspecies of the button mushroom Agaricus bisporus reveal especially polymorphic chromosome ends.</title>
        <authorList>
            <person name="Sonnenberg A.S.M."/>
            <person name="Sedaghat-Telgerd N."/>
            <person name="Lavrijssen B."/>
            <person name="Ohm R.A."/>
            <person name="Hendrickx P.M."/>
            <person name="Scholtmeijer K."/>
            <person name="Baars J.J.P."/>
            <person name="van Peer A."/>
        </authorList>
    </citation>
    <scope>NUCLEOTIDE SEQUENCE [LARGE SCALE GENOMIC DNA]</scope>
    <source>
        <strain evidence="9 10">H119_p4</strain>
    </source>
</reference>
<dbReference type="PANTHER" id="PTHR13710">
    <property type="entry name" value="DNA HELICASE RECQ FAMILY MEMBER"/>
    <property type="match status" value="1"/>
</dbReference>
<dbReference type="GO" id="GO:0009378">
    <property type="term" value="F:four-way junction helicase activity"/>
    <property type="evidence" value="ECO:0007669"/>
    <property type="project" value="TreeGrafter"/>
</dbReference>
<comment type="catalytic activity">
    <reaction evidence="4">
        <text>Couples ATP hydrolysis with the unwinding of duplex DNA by translocating in the 3'-5' direction.</text>
        <dbReference type="EC" id="5.6.2.4"/>
    </reaction>
</comment>
<keyword evidence="2" id="KW-0547">Nucleotide-binding</keyword>
<dbReference type="InterPro" id="IPR011545">
    <property type="entry name" value="DEAD/DEAH_box_helicase_dom"/>
</dbReference>
<dbReference type="PANTHER" id="PTHR13710:SF154">
    <property type="entry name" value="RECQ HELICASE, PUTATIVE (AFU_ORTHOLOGUE AFUA_6G14720)-RELATED"/>
    <property type="match status" value="1"/>
</dbReference>
<feature type="domain" description="Helicase ATP-binding" evidence="7">
    <location>
        <begin position="1122"/>
        <end position="1282"/>
    </location>
</feature>
<evidence type="ECO:0000313" key="10">
    <source>
        <dbReference type="Proteomes" id="UP000629468"/>
    </source>
</evidence>
<dbReference type="GO" id="GO:0043138">
    <property type="term" value="F:3'-5' DNA helicase activity"/>
    <property type="evidence" value="ECO:0007669"/>
    <property type="project" value="UniProtKB-EC"/>
</dbReference>
<dbReference type="InterPro" id="IPR022698">
    <property type="entry name" value="OrsD"/>
</dbReference>
<sequence length="1685" mass="189682">MKRIANAEETVNLTSRDKRSKVASSQDKCDVCLEPMEMSGKSSHPGCIKKSGFLALPKENKAFKLARDSVDNKVPCPKCMFRDFNLDVVKQHLRSCSVATPTAIQDTHPSGDPQQQPYPAEHIPEPGFQSNVLIPREEDEAMAVVVSENLEQLQRPEIARRSSDEHPAVDVPATSTANLQAPFASHTIQPPLLRELGLLINTLHQVLVCISCRGIINPHNIREHFFSRHKFLRTRVTLQKEFNEAVLRLYPDLTDKPSHPTSPVDPIYGLPAPLSGHIECATCHHCYMSSVTFGKHSCDNPRPLPGLTCVQQFRHFSGSPWFPVKAAAVTNSPKSPWQMYKANSKKDATTESQSTHEDYRIFNQFLYKEGWIQQINGRQHESLTYLTTFSTVDPAYGLLHKHVVKFLADAQDNTRVYYLRRLISTRPAEEHDVTRVRHHRSVNPPTIQTYARVVSALISFLHRITSSAEHPYSFAIPSAISTTCEALISLLHSEPRTVGEEYLQPEETDAEDGVDTFESDDDSDVEEAGAEIQPPAYRPHNSPQLSSIQNTLFSLLYLLYTQLPSAENRGDFSHPISHYLLLSSLRRNQEWARSSVITQTIAALLFTGRLVFAHKINDIVQRDECTINQAFSTIGHYFNEETETIMPNLYLIKRGLSSLHSAEESSFSFNAPDLSGTSAIVEGLELNLHQIGALHTRAIGEITQGVDELTFYRSEFRLDNTVSIFDEPHERKPGYSFVTDQRNPWNHRPSLLQHILDDPSLFEKYAYFAPDGTVSWISSAVAEYVKKVYDLQIKIMCIVILTYGEPARGTELASHLLCNVGGGSIRNFFVLFNLPVLRASFNKTTSHSGFDHVICRFPLPELKTSLLRFLVHVRPVFVEWQQFLRPHMAFNAKHMLFAGLHTPINSHDISSVLAKYTKENLNIRLNLRTYRQYMAFITSCNHSVFAHAAESEAGAHEQFGHSAKMNVEHYGHDSRTPSGMNIKSFNANARVSAVFHVLYGHPPTLFQHLEDGKSHSQHLIATIDSVRRPKAIAEPLNVLTNHPTNDVELLHKIKQLLDQSIASSHAAITHLFSPSTNVHNSRPEVNDHVVVHPFVLRKLRESFPELHCNMSFSNQQQAEVAQMMLEGKSHIVYISPTGSGKTTPAMLSAKSFDCGRSTIFLLPLVAMHIQYQHAAERFELTGESWNGNTSSLAPPTVIFATIDHATLYNFKTYVKILVQKKLLARIVIDEAHLILTHADFRPVMSVLQWLASTPVPIVIMTATLPPTLEKVILNKIGITTARIVRALTSRPNISFRVVHAERRKLEEIVKQEFTHAMAYGHDNRVLVFCLSVNDAIHYGRLLGIPSCYSGLGYDELSKVLRSFRDEPSVRALATTSILGVGLDIPSVTHTIHVGFPRDVISYIQEAGRAGRRHGDSPAFSIVVLPPQVAPPQFNANDHFGKKELYTALLDNSQCRRIPLQTFLDGQAFACSMLPGHSNFCDVCELQSMDRPPIDLGQQSPYLFLASQHSTIEHSVKVFEYSQLSQDLELVHNFLRYFSTACVACALRGPKEDARRHLFRDCQNHPSPATASQDYRQFKTKVKYSPGTCYQCGISQKLKYTNRFGEYMYIHEYTLDASQPCLYADIVLAMAFSITQDPNLRREMGQKLPTLADPNLDMLRWMTDTEIFALHSNVIAMILCSCSRND</sequence>
<dbReference type="GO" id="GO:0000724">
    <property type="term" value="P:double-strand break repair via homologous recombination"/>
    <property type="evidence" value="ECO:0007669"/>
    <property type="project" value="TreeGrafter"/>
</dbReference>
<feature type="domain" description="Helicase C-terminal" evidence="8">
    <location>
        <begin position="1312"/>
        <end position="1465"/>
    </location>
</feature>
<gene>
    <name evidence="9" type="ORF">Agabi119p4_2731</name>
</gene>
<name>A0A8H7F9T2_AGABI</name>
<accession>A0A8H7F9T2</accession>
<evidence type="ECO:0000256" key="6">
    <source>
        <dbReference type="SAM" id="MobiDB-lite"/>
    </source>
</evidence>
<dbReference type="InterPro" id="IPR027417">
    <property type="entry name" value="P-loop_NTPase"/>
</dbReference>
<evidence type="ECO:0000256" key="1">
    <source>
        <dbReference type="ARBA" id="ARBA00005446"/>
    </source>
</evidence>
<dbReference type="SMART" id="SM00487">
    <property type="entry name" value="DEXDc"/>
    <property type="match status" value="1"/>
</dbReference>
<feature type="region of interest" description="Disordered" evidence="6">
    <location>
        <begin position="102"/>
        <end position="122"/>
    </location>
</feature>